<dbReference type="RefSeq" id="XP_013334854.1">
    <property type="nucleotide sequence ID" value="XM_013479400.1"/>
</dbReference>
<reference evidence="3" key="1">
    <citation type="submission" date="2013-10" db="EMBL/GenBank/DDBJ databases">
        <title>Genomic analysis of the causative agents of coccidiosis in chickens.</title>
        <authorList>
            <person name="Reid A.J."/>
            <person name="Blake D."/>
            <person name="Billington K."/>
            <person name="Browne H."/>
            <person name="Dunn M."/>
            <person name="Hung S."/>
            <person name="Kawahara F."/>
            <person name="Miranda-Saavedra D."/>
            <person name="Mourier T."/>
            <person name="Nagra H."/>
            <person name="Otto T.D."/>
            <person name="Rawlings N."/>
            <person name="Sanchez A."/>
            <person name="Sanders M."/>
            <person name="Subramaniam C."/>
            <person name="Tay Y."/>
            <person name="Dear P."/>
            <person name="Doerig C."/>
            <person name="Gruber A."/>
            <person name="Parkinson J."/>
            <person name="Shirley M."/>
            <person name="Wan K.L."/>
            <person name="Berriman M."/>
            <person name="Tomley F."/>
            <person name="Pain A."/>
        </authorList>
    </citation>
    <scope>NUCLEOTIDE SEQUENCE [LARGE SCALE GENOMIC DNA]</scope>
    <source>
        <strain evidence="3">Weybridge</strain>
    </source>
</reference>
<name>U6M566_EIMMA</name>
<dbReference type="VEuPathDB" id="ToxoDB:EMWEY_00048680"/>
<gene>
    <name evidence="3" type="ORF">EMWEY_00048680</name>
</gene>
<evidence type="ECO:0000313" key="4">
    <source>
        <dbReference type="Proteomes" id="UP000030763"/>
    </source>
</evidence>
<protein>
    <submittedName>
        <fullName evidence="3">Uncharacterized protein</fullName>
    </submittedName>
</protein>
<evidence type="ECO:0000256" key="2">
    <source>
        <dbReference type="SAM" id="MobiDB-lite"/>
    </source>
</evidence>
<organism evidence="3 4">
    <name type="scientific">Eimeria maxima</name>
    <name type="common">Coccidian parasite</name>
    <dbReference type="NCBI Taxonomy" id="5804"/>
    <lineage>
        <taxon>Eukaryota</taxon>
        <taxon>Sar</taxon>
        <taxon>Alveolata</taxon>
        <taxon>Apicomplexa</taxon>
        <taxon>Conoidasida</taxon>
        <taxon>Coccidia</taxon>
        <taxon>Eucoccidiorida</taxon>
        <taxon>Eimeriorina</taxon>
        <taxon>Eimeriidae</taxon>
        <taxon>Eimeria</taxon>
    </lineage>
</organism>
<proteinExistence type="predicted"/>
<feature type="region of interest" description="Disordered" evidence="2">
    <location>
        <begin position="16"/>
        <end position="58"/>
    </location>
</feature>
<accession>U6M566</accession>
<evidence type="ECO:0000313" key="3">
    <source>
        <dbReference type="EMBL" id="CDJ58208.1"/>
    </source>
</evidence>
<keyword evidence="4" id="KW-1185">Reference proteome</keyword>
<dbReference type="GeneID" id="25338854"/>
<dbReference type="EMBL" id="HG719527">
    <property type="protein sequence ID" value="CDJ58208.1"/>
    <property type="molecule type" value="Genomic_DNA"/>
</dbReference>
<reference evidence="3" key="2">
    <citation type="submission" date="2013-10" db="EMBL/GenBank/DDBJ databases">
        <authorList>
            <person name="Aslett M."/>
        </authorList>
    </citation>
    <scope>NUCLEOTIDE SEQUENCE [LARGE SCALE GENOMIC DNA]</scope>
    <source>
        <strain evidence="3">Weybridge</strain>
    </source>
</reference>
<feature type="compositionally biased region" description="Low complexity" evidence="2">
    <location>
        <begin position="21"/>
        <end position="45"/>
    </location>
</feature>
<feature type="coiled-coil region" evidence="1">
    <location>
        <begin position="61"/>
        <end position="144"/>
    </location>
</feature>
<dbReference type="AlphaFoldDB" id="U6M566"/>
<dbReference type="Proteomes" id="UP000030763">
    <property type="component" value="Unassembled WGS sequence"/>
</dbReference>
<evidence type="ECO:0000256" key="1">
    <source>
        <dbReference type="SAM" id="Coils"/>
    </source>
</evidence>
<sequence length="144" mass="16681">MTKTLKTFQLEWFEAQLNRGSNPTTSSNSNNSSNSSSSSSSSSSKTKNKKEKEAPEVFRTNEALRHEIDSLKHSLEEAKETAEQKSAAFDLFKKEKDVYRLQSRRLYREKEELLGTLKQLKSEKEELEEINKKLENKCQEKAMR</sequence>
<keyword evidence="1" id="KW-0175">Coiled coil</keyword>